<organism evidence="2 3">
    <name type="scientific">Variovorax paradoxus</name>
    <dbReference type="NCBI Taxonomy" id="34073"/>
    <lineage>
        <taxon>Bacteria</taxon>
        <taxon>Pseudomonadati</taxon>
        <taxon>Pseudomonadota</taxon>
        <taxon>Betaproteobacteria</taxon>
        <taxon>Burkholderiales</taxon>
        <taxon>Comamonadaceae</taxon>
        <taxon>Variovorax</taxon>
    </lineage>
</organism>
<keyword evidence="1" id="KW-0732">Signal</keyword>
<dbReference type="Proteomes" id="UP000249135">
    <property type="component" value="Unassembled WGS sequence"/>
</dbReference>
<sequence length="79" mass="8386">MRNAYRHVATLAAATAAAFFLSPAMAAGAFHPQNGEVGATFHPDHVSSKSRDQVNTELVAATQLPAWQPLICKRAVNPS</sequence>
<name>A0A2W5RJI7_VARPD</name>
<reference evidence="2 3" key="1">
    <citation type="submission" date="2017-08" db="EMBL/GenBank/DDBJ databases">
        <title>Infants hospitalized years apart are colonized by the same room-sourced microbial strains.</title>
        <authorList>
            <person name="Brooks B."/>
            <person name="Olm M.R."/>
            <person name="Firek B.A."/>
            <person name="Baker R."/>
            <person name="Thomas B.C."/>
            <person name="Morowitz M.J."/>
            <person name="Banfield J.F."/>
        </authorList>
    </citation>
    <scope>NUCLEOTIDE SEQUENCE [LARGE SCALE GENOMIC DNA]</scope>
    <source>
        <strain evidence="2">S2_005_003_R2_41</strain>
    </source>
</reference>
<accession>A0A2W5RJI7</accession>
<proteinExistence type="predicted"/>
<gene>
    <name evidence="2" type="ORF">DI563_21800</name>
</gene>
<dbReference type="InterPro" id="IPR025421">
    <property type="entry name" value="DUF4148"/>
</dbReference>
<comment type="caution">
    <text evidence="2">The sequence shown here is derived from an EMBL/GenBank/DDBJ whole genome shotgun (WGS) entry which is preliminary data.</text>
</comment>
<dbReference type="Pfam" id="PF13663">
    <property type="entry name" value="DUF4148"/>
    <property type="match status" value="1"/>
</dbReference>
<dbReference type="EMBL" id="QFPP01000361">
    <property type="protein sequence ID" value="PZQ67273.1"/>
    <property type="molecule type" value="Genomic_DNA"/>
</dbReference>
<dbReference type="AlphaFoldDB" id="A0A2W5RJI7"/>
<feature type="chain" id="PRO_5015963663" evidence="1">
    <location>
        <begin position="27"/>
        <end position="79"/>
    </location>
</feature>
<evidence type="ECO:0000256" key="1">
    <source>
        <dbReference type="SAM" id="SignalP"/>
    </source>
</evidence>
<feature type="signal peptide" evidence="1">
    <location>
        <begin position="1"/>
        <end position="26"/>
    </location>
</feature>
<evidence type="ECO:0000313" key="2">
    <source>
        <dbReference type="EMBL" id="PZQ67273.1"/>
    </source>
</evidence>
<protein>
    <submittedName>
        <fullName evidence="2">Uncharacterized protein</fullName>
    </submittedName>
</protein>
<evidence type="ECO:0000313" key="3">
    <source>
        <dbReference type="Proteomes" id="UP000249135"/>
    </source>
</evidence>